<feature type="region of interest" description="Disordered" evidence="8">
    <location>
        <begin position="455"/>
        <end position="483"/>
    </location>
</feature>
<dbReference type="RefSeq" id="WP_285340999.1">
    <property type="nucleotide sequence ID" value="NZ_JASITI010000006.1"/>
</dbReference>
<feature type="transmembrane region" description="Helical" evidence="9">
    <location>
        <begin position="363"/>
        <end position="383"/>
    </location>
</feature>
<dbReference type="EMBL" id="JASITI010000006">
    <property type="protein sequence ID" value="MDK9495355.1"/>
    <property type="molecule type" value="Genomic_DNA"/>
</dbReference>
<keyword evidence="7" id="KW-0046">Antibiotic resistance</keyword>
<evidence type="ECO:0000313" key="11">
    <source>
        <dbReference type="EMBL" id="MDK9495355.1"/>
    </source>
</evidence>
<dbReference type="InterPro" id="IPR020846">
    <property type="entry name" value="MFS_dom"/>
</dbReference>
<evidence type="ECO:0000256" key="2">
    <source>
        <dbReference type="ARBA" id="ARBA00022448"/>
    </source>
</evidence>
<name>A0ABT7GP33_9ACTN</name>
<gene>
    <name evidence="11" type="ORF">QEZ40_006002</name>
</gene>
<evidence type="ECO:0000259" key="10">
    <source>
        <dbReference type="PROSITE" id="PS50850"/>
    </source>
</evidence>
<keyword evidence="6 9" id="KW-0472">Membrane</keyword>
<feature type="transmembrane region" description="Helical" evidence="9">
    <location>
        <begin position="81"/>
        <end position="98"/>
    </location>
</feature>
<dbReference type="InterPro" id="IPR011701">
    <property type="entry name" value="MFS"/>
</dbReference>
<feature type="transmembrane region" description="Helical" evidence="9">
    <location>
        <begin position="171"/>
        <end position="189"/>
    </location>
</feature>
<feature type="transmembrane region" description="Helical" evidence="9">
    <location>
        <begin position="143"/>
        <end position="165"/>
    </location>
</feature>
<sequence length="483" mass="48523">MNTPSGGRARARWALVSVLSANMLVDALEVSATLVALPSVGSGLGLSVTRVQWLVSGFAAGFGGLLLFGGRLVERLGPRRVYLAALPVFAAASLAGALTDSALLLTATRVLKGFCVALTAPTGLAIILSAVPEGAERRRAVSVYSFFGAAGFCSGLLLSGLLTGAGWRWTIAFPAPVALLLLAAGLRLVPRDGDGPRRPLGRHPFVAGAALTGAVLLLVYALSRIAGPGVQWRYAAAALAGAAALAAVLVRAERTAPRPLLRTELLRHEPLLRSALGAAALNGSYVGFLLVAALHLRGAGWSPWQTALAFLPAGLPLALSALYSGRIAARLGPARAVAAGAAAAPLGYALYPRGGGPVGHADLLPATSLVGVAFVLAFTALHLQATGTVPPALQSAAGGLYQTCVQLGAALTTALTSALYAAAGRGPALWLVTGVGLAGACVALRGLLHPSAPPATPAGHLSHPAAATTDGRGHPSASTRKAS</sequence>
<evidence type="ECO:0000256" key="5">
    <source>
        <dbReference type="ARBA" id="ARBA00022989"/>
    </source>
</evidence>
<evidence type="ECO:0000256" key="7">
    <source>
        <dbReference type="ARBA" id="ARBA00023251"/>
    </source>
</evidence>
<dbReference type="PANTHER" id="PTHR42718">
    <property type="entry name" value="MAJOR FACILITATOR SUPERFAMILY MULTIDRUG TRANSPORTER MFSC"/>
    <property type="match status" value="1"/>
</dbReference>
<keyword evidence="4 9" id="KW-0812">Transmembrane</keyword>
<accession>A0ABT7GP33</accession>
<dbReference type="SUPFAM" id="SSF103473">
    <property type="entry name" value="MFS general substrate transporter"/>
    <property type="match status" value="1"/>
</dbReference>
<dbReference type="Pfam" id="PF07690">
    <property type="entry name" value="MFS_1"/>
    <property type="match status" value="1"/>
</dbReference>
<feature type="transmembrane region" description="Helical" evidence="9">
    <location>
        <begin position="110"/>
        <end position="131"/>
    </location>
</feature>
<feature type="transmembrane region" description="Helical" evidence="9">
    <location>
        <begin position="428"/>
        <end position="448"/>
    </location>
</feature>
<evidence type="ECO:0000256" key="6">
    <source>
        <dbReference type="ARBA" id="ARBA00023136"/>
    </source>
</evidence>
<protein>
    <submittedName>
        <fullName evidence="11">MFS transporter</fullName>
    </submittedName>
</protein>
<keyword evidence="12" id="KW-1185">Reference proteome</keyword>
<comment type="caution">
    <text evidence="11">The sequence shown here is derived from an EMBL/GenBank/DDBJ whole genome shotgun (WGS) entry which is preliminary data.</text>
</comment>
<feature type="transmembrane region" description="Helical" evidence="9">
    <location>
        <begin position="404"/>
        <end position="422"/>
    </location>
</feature>
<dbReference type="PROSITE" id="PS50850">
    <property type="entry name" value="MFS"/>
    <property type="match status" value="1"/>
</dbReference>
<dbReference type="Proteomes" id="UP001223390">
    <property type="component" value="Unassembled WGS sequence"/>
</dbReference>
<feature type="transmembrane region" description="Helical" evidence="9">
    <location>
        <begin position="271"/>
        <end position="296"/>
    </location>
</feature>
<feature type="transmembrane region" description="Helical" evidence="9">
    <location>
        <begin position="302"/>
        <end position="322"/>
    </location>
</feature>
<keyword evidence="3" id="KW-1003">Cell membrane</keyword>
<dbReference type="InterPro" id="IPR036259">
    <property type="entry name" value="MFS_trans_sf"/>
</dbReference>
<evidence type="ECO:0000256" key="1">
    <source>
        <dbReference type="ARBA" id="ARBA00004651"/>
    </source>
</evidence>
<reference evidence="11 12" key="1">
    <citation type="submission" date="2023-05" db="EMBL/GenBank/DDBJ databases">
        <title>Sequencing and Assembly of Streptomyces sp. NP73.</title>
        <authorList>
            <person name="Konwar A.N."/>
            <person name="Saikia K."/>
            <person name="Thakur D."/>
        </authorList>
    </citation>
    <scope>NUCLEOTIDE SEQUENCE [LARGE SCALE GENOMIC DNA]</scope>
    <source>
        <strain evidence="11 12">NP73</strain>
    </source>
</reference>
<feature type="transmembrane region" description="Helical" evidence="9">
    <location>
        <begin position="51"/>
        <end position="69"/>
    </location>
</feature>
<dbReference type="Gene3D" id="1.20.1250.20">
    <property type="entry name" value="MFS general substrate transporter like domains"/>
    <property type="match status" value="2"/>
</dbReference>
<evidence type="ECO:0000256" key="4">
    <source>
        <dbReference type="ARBA" id="ARBA00022692"/>
    </source>
</evidence>
<evidence type="ECO:0000256" key="8">
    <source>
        <dbReference type="SAM" id="MobiDB-lite"/>
    </source>
</evidence>
<comment type="subcellular location">
    <subcellularLocation>
        <location evidence="1">Cell membrane</location>
        <topology evidence="1">Multi-pass membrane protein</topology>
    </subcellularLocation>
</comment>
<keyword evidence="2" id="KW-0813">Transport</keyword>
<proteinExistence type="predicted"/>
<dbReference type="PANTHER" id="PTHR42718:SF46">
    <property type="entry name" value="BLR6921 PROTEIN"/>
    <property type="match status" value="1"/>
</dbReference>
<keyword evidence="5 9" id="KW-1133">Transmembrane helix</keyword>
<evidence type="ECO:0000256" key="9">
    <source>
        <dbReference type="SAM" id="Phobius"/>
    </source>
</evidence>
<feature type="domain" description="Major facilitator superfamily (MFS) profile" evidence="10">
    <location>
        <begin position="15"/>
        <end position="451"/>
    </location>
</feature>
<organism evidence="11 12">
    <name type="scientific">Streptomyces katrae</name>
    <dbReference type="NCBI Taxonomy" id="68223"/>
    <lineage>
        <taxon>Bacteria</taxon>
        <taxon>Bacillati</taxon>
        <taxon>Actinomycetota</taxon>
        <taxon>Actinomycetes</taxon>
        <taxon>Kitasatosporales</taxon>
        <taxon>Streptomycetaceae</taxon>
        <taxon>Streptomyces</taxon>
    </lineage>
</organism>
<evidence type="ECO:0000256" key="3">
    <source>
        <dbReference type="ARBA" id="ARBA00022475"/>
    </source>
</evidence>
<evidence type="ECO:0000313" key="12">
    <source>
        <dbReference type="Proteomes" id="UP001223390"/>
    </source>
</evidence>
<feature type="transmembrane region" description="Helical" evidence="9">
    <location>
        <begin position="232"/>
        <end position="250"/>
    </location>
</feature>
<feature type="transmembrane region" description="Helical" evidence="9">
    <location>
        <begin position="205"/>
        <end position="226"/>
    </location>
</feature>